<gene>
    <name evidence="1" type="ORF">H1B27_15945</name>
</gene>
<keyword evidence="2" id="KW-1185">Reference proteome</keyword>
<dbReference type="PANTHER" id="PTHR35271:SF1">
    <property type="entry name" value="ABC TRANSPORTER, SUBSTRATE-BINDING LIPOPROTEIN"/>
    <property type="match status" value="1"/>
</dbReference>
<dbReference type="InterPro" id="IPR007487">
    <property type="entry name" value="ABC_transpt-TYRBP-like"/>
</dbReference>
<evidence type="ECO:0000313" key="1">
    <source>
        <dbReference type="EMBL" id="MBH5387757.1"/>
    </source>
</evidence>
<accession>A0ABS0P3A5</accession>
<dbReference type="EMBL" id="JACEGD010000013">
    <property type="protein sequence ID" value="MBH5387757.1"/>
    <property type="molecule type" value="Genomic_DNA"/>
</dbReference>
<dbReference type="Gene3D" id="3.40.50.2300">
    <property type="match status" value="2"/>
</dbReference>
<comment type="caution">
    <text evidence="1">The sequence shown here is derived from an EMBL/GenBank/DDBJ whole genome shotgun (WGS) entry which is preliminary data.</text>
</comment>
<protein>
    <submittedName>
        <fullName evidence="1">ABC transporter substrate-binding protein</fullName>
    </submittedName>
</protein>
<reference evidence="1 2" key="1">
    <citation type="submission" date="2020-07" db="EMBL/GenBank/DDBJ databases">
        <title>Bradyrhizobium diversity isolated from nodules of indigenous legumes of Western Australia.</title>
        <authorList>
            <person name="Klepa M.S."/>
        </authorList>
    </citation>
    <scope>NUCLEOTIDE SEQUENCE [LARGE SCALE GENOMIC DNA]</scope>
    <source>
        <strain evidence="1 2">CNPSo 4019</strain>
    </source>
</reference>
<dbReference type="Pfam" id="PF04392">
    <property type="entry name" value="ABC_sub_bind"/>
    <property type="match status" value="1"/>
</dbReference>
<name>A0ABS0P3A5_9BRAD</name>
<sequence>MKRREFITLLGSTAAAWPLTSRAQRRKPNARVGVLWHAADAKQEEEYLVVLIKAFQELGYFDGKNIELEHRFPAEQPERFRAMAQELAEGKVDVIVAVTGLGAREAKRATSTIPIVLVGDPDPVGRGLAESLARPGGNVTGLSLMTVDLSGKRLALFKEIVPKLTRLALVLDPREPSSKPTAIANETAGRAAGCLIKVFEVTTADEIDPAFSAIAREGFDGAFAVGPPMYNERVQVGASAMAHKVPTIASNAEQVPYGLLLSYGPDFPDHFRRAVGYVDRILKGAKPGDLPIEQPTRLKLVINLKTAKALGLTVSHSLLATADQVIE</sequence>
<dbReference type="CDD" id="cd06325">
    <property type="entry name" value="PBP1_ABC_unchar_transporter"/>
    <property type="match status" value="1"/>
</dbReference>
<evidence type="ECO:0000313" key="2">
    <source>
        <dbReference type="Proteomes" id="UP001194539"/>
    </source>
</evidence>
<organism evidence="1 2">
    <name type="scientific">Bradyrhizobium diversitatis</name>
    <dbReference type="NCBI Taxonomy" id="2755406"/>
    <lineage>
        <taxon>Bacteria</taxon>
        <taxon>Pseudomonadati</taxon>
        <taxon>Pseudomonadota</taxon>
        <taxon>Alphaproteobacteria</taxon>
        <taxon>Hyphomicrobiales</taxon>
        <taxon>Nitrobacteraceae</taxon>
        <taxon>Bradyrhizobium</taxon>
    </lineage>
</organism>
<dbReference type="Proteomes" id="UP001194539">
    <property type="component" value="Unassembled WGS sequence"/>
</dbReference>
<proteinExistence type="predicted"/>
<dbReference type="PANTHER" id="PTHR35271">
    <property type="entry name" value="ABC TRANSPORTER, SUBSTRATE-BINDING LIPOPROTEIN-RELATED"/>
    <property type="match status" value="1"/>
</dbReference>
<dbReference type="RefSeq" id="WP_197966693.1">
    <property type="nucleotide sequence ID" value="NZ_JACEGD010000013.1"/>
</dbReference>